<proteinExistence type="inferred from homology"/>
<evidence type="ECO:0000313" key="9">
    <source>
        <dbReference type="EMBL" id="GLO68385.1"/>
    </source>
</evidence>
<reference evidence="9 10" key="1">
    <citation type="submission" date="2023-02" db="EMBL/GenBank/DDBJ databases">
        <title>Oceanobacillus kimchii IFOP_LL358 isolated form Alexandrium catenella lab strain.</title>
        <authorList>
            <person name="Gajardo G."/>
            <person name="Ueki S."/>
            <person name="Maruyama F."/>
        </authorList>
    </citation>
    <scope>NUCLEOTIDE SEQUENCE [LARGE SCALE GENOMIC DNA]</scope>
    <source>
        <strain evidence="9 10">IFOP_LL358</strain>
    </source>
</reference>
<comment type="similarity">
    <text evidence="1">Belongs to the aspartokinase family.</text>
</comment>
<organism evidence="9 10">
    <name type="scientific">Oceanobacillus kimchii</name>
    <dbReference type="NCBI Taxonomy" id="746691"/>
    <lineage>
        <taxon>Bacteria</taxon>
        <taxon>Bacillati</taxon>
        <taxon>Bacillota</taxon>
        <taxon>Bacilli</taxon>
        <taxon>Bacillales</taxon>
        <taxon>Bacillaceae</taxon>
        <taxon>Oceanobacillus</taxon>
    </lineage>
</organism>
<comment type="caution">
    <text evidence="9">The sequence shown here is derived from an EMBL/GenBank/DDBJ whole genome shotgun (WGS) entry which is preliminary data.</text>
</comment>
<dbReference type="Gene3D" id="3.40.1160.10">
    <property type="entry name" value="Acetylglutamate kinase-like"/>
    <property type="match status" value="1"/>
</dbReference>
<dbReference type="Pfam" id="PF00696">
    <property type="entry name" value="AA_kinase"/>
    <property type="match status" value="1"/>
</dbReference>
<dbReference type="PANTHER" id="PTHR21499:SF3">
    <property type="entry name" value="ASPARTOKINASE"/>
    <property type="match status" value="1"/>
</dbReference>
<dbReference type="PROSITE" id="PS00324">
    <property type="entry name" value="ASPARTOKINASE"/>
    <property type="match status" value="1"/>
</dbReference>
<keyword evidence="10" id="KW-1185">Reference proteome</keyword>
<keyword evidence="5 9" id="KW-0418">Kinase</keyword>
<dbReference type="SUPFAM" id="SSF53633">
    <property type="entry name" value="Carbamate kinase-like"/>
    <property type="match status" value="1"/>
</dbReference>
<keyword evidence="4" id="KW-0547">Nucleotide-binding</keyword>
<dbReference type="EC" id="2.7.2.4" evidence="2"/>
<name>A0ABQ5TQE2_9BACI</name>
<keyword evidence="6" id="KW-0067">ATP-binding</keyword>
<keyword evidence="3" id="KW-0808">Transferase</keyword>
<evidence type="ECO:0000259" key="8">
    <source>
        <dbReference type="Pfam" id="PF00696"/>
    </source>
</evidence>
<dbReference type="InterPro" id="IPR018042">
    <property type="entry name" value="Aspartate_kinase_CS"/>
</dbReference>
<evidence type="ECO:0000256" key="5">
    <source>
        <dbReference type="ARBA" id="ARBA00022777"/>
    </source>
</evidence>
<sequence>MNNLKVLKFGGTSLRTRYDKEKIRKVIAKEHEKENNLLIVVSAIGRLGDPYSTDTLLRHIKYSDISTREVALISSCGEVISSVILSSFLNEHGFKAIALTGREAGIITSNSHLDSHIINIDGKKIENLLSKGYIPIISGFQGNTKDGDITLLSRGGSDVTAAALSSFFNANQLDIYTDVPGIMTTDPKILQSAKTLKSLDYNLALKIANSGGKVIHPEAIRWAKKNNVIIKIKTLKGEKETTIGQHSDTNLKPGEIVCITTNDMDAIRQKVTIIGKDLNKNKELHSYILYYDMNIQSLSFFQDKVELILPKNSVNKCLKLFHDNFT</sequence>
<evidence type="ECO:0000256" key="3">
    <source>
        <dbReference type="ARBA" id="ARBA00022679"/>
    </source>
</evidence>
<evidence type="ECO:0000256" key="2">
    <source>
        <dbReference type="ARBA" id="ARBA00013059"/>
    </source>
</evidence>
<accession>A0ABQ5TQE2</accession>
<evidence type="ECO:0000256" key="1">
    <source>
        <dbReference type="ARBA" id="ARBA00010122"/>
    </source>
</evidence>
<dbReference type="EMBL" id="BSKO01000002">
    <property type="protein sequence ID" value="GLO68385.1"/>
    <property type="molecule type" value="Genomic_DNA"/>
</dbReference>
<evidence type="ECO:0000313" key="10">
    <source>
        <dbReference type="Proteomes" id="UP001275436"/>
    </source>
</evidence>
<dbReference type="PANTHER" id="PTHR21499">
    <property type="entry name" value="ASPARTATE KINASE"/>
    <property type="match status" value="1"/>
</dbReference>
<dbReference type="Proteomes" id="UP001275436">
    <property type="component" value="Unassembled WGS sequence"/>
</dbReference>
<dbReference type="InterPro" id="IPR001048">
    <property type="entry name" value="Asp/Glu/Uridylate_kinase"/>
</dbReference>
<evidence type="ECO:0000256" key="4">
    <source>
        <dbReference type="ARBA" id="ARBA00022741"/>
    </source>
</evidence>
<dbReference type="GO" id="GO:0016301">
    <property type="term" value="F:kinase activity"/>
    <property type="evidence" value="ECO:0007669"/>
    <property type="project" value="UniProtKB-KW"/>
</dbReference>
<comment type="catalytic activity">
    <reaction evidence="7">
        <text>L-aspartate + ATP = 4-phospho-L-aspartate + ADP</text>
        <dbReference type="Rhea" id="RHEA:23776"/>
        <dbReference type="ChEBI" id="CHEBI:29991"/>
        <dbReference type="ChEBI" id="CHEBI:30616"/>
        <dbReference type="ChEBI" id="CHEBI:57535"/>
        <dbReference type="ChEBI" id="CHEBI:456216"/>
        <dbReference type="EC" id="2.7.2.4"/>
    </reaction>
</comment>
<gene>
    <name evidence="9" type="ORF">MACH08_41690</name>
</gene>
<dbReference type="InterPro" id="IPR036393">
    <property type="entry name" value="AceGlu_kinase-like_sf"/>
</dbReference>
<evidence type="ECO:0000256" key="6">
    <source>
        <dbReference type="ARBA" id="ARBA00022840"/>
    </source>
</evidence>
<feature type="domain" description="Aspartate/glutamate/uridylate kinase" evidence="8">
    <location>
        <begin position="4"/>
        <end position="230"/>
    </location>
</feature>
<evidence type="ECO:0000256" key="7">
    <source>
        <dbReference type="ARBA" id="ARBA00047872"/>
    </source>
</evidence>
<protein>
    <recommendedName>
        <fullName evidence="2">aspartate kinase</fullName>
        <ecNumber evidence="2">2.7.2.4</ecNumber>
    </recommendedName>
</protein>
<dbReference type="RefSeq" id="WP_317958622.1">
    <property type="nucleotide sequence ID" value="NZ_BSKO01000002.1"/>
</dbReference>